<feature type="signal peptide" evidence="7">
    <location>
        <begin position="1"/>
        <end position="18"/>
    </location>
</feature>
<evidence type="ECO:0000259" key="8">
    <source>
        <dbReference type="PROSITE" id="PS51144"/>
    </source>
</evidence>
<dbReference type="PANTHER" id="PTHR18952">
    <property type="entry name" value="CARBONIC ANHYDRASE"/>
    <property type="match status" value="1"/>
</dbReference>
<feature type="chain" id="PRO_5020036795" description="carbonic anhydrase" evidence="7">
    <location>
        <begin position="19"/>
        <end position="341"/>
    </location>
</feature>
<dbReference type="CDD" id="cd03124">
    <property type="entry name" value="alpha_CA_prokaryotic_like"/>
    <property type="match status" value="1"/>
</dbReference>
<dbReference type="EMBL" id="SDOX01000066">
    <property type="protein sequence ID" value="TFJ83162.1"/>
    <property type="molecule type" value="Genomic_DNA"/>
</dbReference>
<dbReference type="SMART" id="SM01057">
    <property type="entry name" value="Carb_anhydrase"/>
    <property type="match status" value="1"/>
</dbReference>
<evidence type="ECO:0000256" key="6">
    <source>
        <dbReference type="ARBA" id="ARBA00048348"/>
    </source>
</evidence>
<proteinExistence type="inferred from homology"/>
<accession>A0A4D9CV83</accession>
<organism evidence="9 10">
    <name type="scientific">Nannochloropsis salina CCMP1776</name>
    <dbReference type="NCBI Taxonomy" id="1027361"/>
    <lineage>
        <taxon>Eukaryota</taxon>
        <taxon>Sar</taxon>
        <taxon>Stramenopiles</taxon>
        <taxon>Ochrophyta</taxon>
        <taxon>Eustigmatophyceae</taxon>
        <taxon>Eustigmatales</taxon>
        <taxon>Monodopsidaceae</taxon>
        <taxon>Microchloropsis</taxon>
        <taxon>Microchloropsis salina</taxon>
    </lineage>
</organism>
<dbReference type="GO" id="GO:0004089">
    <property type="term" value="F:carbonate dehydratase activity"/>
    <property type="evidence" value="ECO:0007669"/>
    <property type="project" value="UniProtKB-EC"/>
</dbReference>
<dbReference type="PROSITE" id="PS51144">
    <property type="entry name" value="ALPHA_CA_2"/>
    <property type="match status" value="1"/>
</dbReference>
<dbReference type="Pfam" id="PF00194">
    <property type="entry name" value="Carb_anhydrase"/>
    <property type="match status" value="1"/>
</dbReference>
<dbReference type="InterPro" id="IPR036398">
    <property type="entry name" value="CA_dom_sf"/>
</dbReference>
<protein>
    <recommendedName>
        <fullName evidence="2">carbonic anhydrase</fullName>
        <ecNumber evidence="2">4.2.1.1</ecNumber>
    </recommendedName>
</protein>
<evidence type="ECO:0000313" key="10">
    <source>
        <dbReference type="Proteomes" id="UP000355283"/>
    </source>
</evidence>
<evidence type="ECO:0000256" key="4">
    <source>
        <dbReference type="ARBA" id="ARBA00022833"/>
    </source>
</evidence>
<comment type="caution">
    <text evidence="9">The sequence shown here is derived from an EMBL/GenBank/DDBJ whole genome shotgun (WGS) entry which is preliminary data.</text>
</comment>
<dbReference type="GO" id="GO:0008270">
    <property type="term" value="F:zinc ion binding"/>
    <property type="evidence" value="ECO:0007669"/>
    <property type="project" value="InterPro"/>
</dbReference>
<dbReference type="OrthoDB" id="429145at2759"/>
<dbReference type="InterPro" id="IPR001148">
    <property type="entry name" value="CA_dom"/>
</dbReference>
<dbReference type="SUPFAM" id="SSF51069">
    <property type="entry name" value="Carbonic anhydrase"/>
    <property type="match status" value="1"/>
</dbReference>
<name>A0A4D9CV83_9STRA</name>
<evidence type="ECO:0000256" key="3">
    <source>
        <dbReference type="ARBA" id="ARBA00022723"/>
    </source>
</evidence>
<sequence>MHRLQLCILFILPFATFSAFTKQKYTGSLFSDPTQKPQPSLAVNAWSYYPNTFGTCNGTTFDSCPCGAGTAEPCGPLNWPYISAACFQTCLPGNGGGQQSPINLDAFEEGYEGLGKARGRMKFSGGRCAGLIKKGLSTYEVVFFGDACRKPFTLTVDGQVWVLWQIHLHGPSEHSVNGIYSPVEAHMVHLPVGKTPTTADTNALVLAVFLRPGKANRLFNILTARPADEGTVPGGEEVRMVKAGSPYWLLPKRKDYWHYQGSLTTVSYGGCQLNPGPSFNSTINNVQWYVFKHQQTASVSQIAWLTDYLCGLPLPYLCTSNRPLQEILPETQVYSYGKVLK</sequence>
<evidence type="ECO:0000256" key="7">
    <source>
        <dbReference type="SAM" id="SignalP"/>
    </source>
</evidence>
<evidence type="ECO:0000256" key="2">
    <source>
        <dbReference type="ARBA" id="ARBA00012925"/>
    </source>
</evidence>
<comment type="catalytic activity">
    <reaction evidence="6">
        <text>hydrogencarbonate + H(+) = CO2 + H2O</text>
        <dbReference type="Rhea" id="RHEA:10748"/>
        <dbReference type="ChEBI" id="CHEBI:15377"/>
        <dbReference type="ChEBI" id="CHEBI:15378"/>
        <dbReference type="ChEBI" id="CHEBI:16526"/>
        <dbReference type="ChEBI" id="CHEBI:17544"/>
        <dbReference type="EC" id="4.2.1.1"/>
    </reaction>
</comment>
<gene>
    <name evidence="9" type="ORF">NSK_005536</name>
</gene>
<keyword evidence="10" id="KW-1185">Reference proteome</keyword>
<keyword evidence="5" id="KW-0456">Lyase</keyword>
<dbReference type="PANTHER" id="PTHR18952:SF265">
    <property type="entry name" value="CARBONIC ANHYDRASE"/>
    <property type="match status" value="1"/>
</dbReference>
<evidence type="ECO:0000313" key="9">
    <source>
        <dbReference type="EMBL" id="TFJ83162.1"/>
    </source>
</evidence>
<dbReference type="InterPro" id="IPR023561">
    <property type="entry name" value="Carbonic_anhydrase_a-class"/>
</dbReference>
<keyword evidence="7" id="KW-0732">Signal</keyword>
<comment type="similarity">
    <text evidence="1">Belongs to the alpha-carbonic anhydrase family.</text>
</comment>
<dbReference type="EC" id="4.2.1.1" evidence="2"/>
<dbReference type="Proteomes" id="UP000355283">
    <property type="component" value="Unassembled WGS sequence"/>
</dbReference>
<evidence type="ECO:0000256" key="1">
    <source>
        <dbReference type="ARBA" id="ARBA00010718"/>
    </source>
</evidence>
<dbReference type="InterPro" id="IPR041891">
    <property type="entry name" value="Alpha_CA_prokaryot-like"/>
</dbReference>
<keyword evidence="4" id="KW-0862">Zinc</keyword>
<feature type="domain" description="Alpha-carbonic anhydrase" evidence="8">
    <location>
        <begin position="66"/>
        <end position="336"/>
    </location>
</feature>
<reference evidence="9 10" key="1">
    <citation type="submission" date="2019-01" db="EMBL/GenBank/DDBJ databases">
        <title>Nuclear Genome Assembly of the Microalgal Biofuel strain Nannochloropsis salina CCMP1776.</title>
        <authorList>
            <person name="Hovde B."/>
        </authorList>
    </citation>
    <scope>NUCLEOTIDE SEQUENCE [LARGE SCALE GENOMIC DNA]</scope>
    <source>
        <strain evidence="9 10">CCMP1776</strain>
    </source>
</reference>
<dbReference type="Gene3D" id="3.10.200.10">
    <property type="entry name" value="Alpha carbonic anhydrase"/>
    <property type="match status" value="1"/>
</dbReference>
<evidence type="ECO:0000256" key="5">
    <source>
        <dbReference type="ARBA" id="ARBA00023239"/>
    </source>
</evidence>
<dbReference type="AlphaFoldDB" id="A0A4D9CV83"/>
<keyword evidence="3" id="KW-0479">Metal-binding</keyword>